<feature type="compositionally biased region" description="Low complexity" evidence="2">
    <location>
        <begin position="1"/>
        <end position="15"/>
    </location>
</feature>
<evidence type="ECO:0000313" key="3">
    <source>
        <dbReference type="EMBL" id="SOC55891.1"/>
    </source>
</evidence>
<dbReference type="Gene3D" id="3.30.200.20">
    <property type="entry name" value="Phosphorylase Kinase, domain 1"/>
    <property type="match status" value="1"/>
</dbReference>
<evidence type="ECO:0000256" key="1">
    <source>
        <dbReference type="PIRNR" id="PIRNR006221"/>
    </source>
</evidence>
<dbReference type="InterPro" id="IPR011009">
    <property type="entry name" value="Kinase-like_dom_sf"/>
</dbReference>
<dbReference type="AlphaFoldDB" id="A0A285VTF3"/>
<dbReference type="RefSeq" id="WP_097188254.1">
    <property type="nucleotide sequence ID" value="NZ_OBQK01000006.1"/>
</dbReference>
<dbReference type="Pfam" id="PF03881">
    <property type="entry name" value="Fructosamin_kin"/>
    <property type="match status" value="1"/>
</dbReference>
<dbReference type="Gene3D" id="1.20.1270.240">
    <property type="match status" value="1"/>
</dbReference>
<dbReference type="EMBL" id="OBQK01000006">
    <property type="protein sequence ID" value="SOC55891.1"/>
    <property type="molecule type" value="Genomic_DNA"/>
</dbReference>
<dbReference type="SUPFAM" id="SSF56112">
    <property type="entry name" value="Protein kinase-like (PK-like)"/>
    <property type="match status" value="1"/>
</dbReference>
<comment type="similarity">
    <text evidence="1">Belongs to the fructosamine kinase family.</text>
</comment>
<keyword evidence="1" id="KW-0808">Transferase</keyword>
<organism evidence="3 4">
    <name type="scientific">Ornithinimicrobium cerasi</name>
    <dbReference type="NCBI Taxonomy" id="2248773"/>
    <lineage>
        <taxon>Bacteria</taxon>
        <taxon>Bacillati</taxon>
        <taxon>Actinomycetota</taxon>
        <taxon>Actinomycetes</taxon>
        <taxon>Micrococcales</taxon>
        <taxon>Ornithinimicrobiaceae</taxon>
        <taxon>Ornithinimicrobium</taxon>
    </lineage>
</organism>
<dbReference type="PIRSF" id="PIRSF006221">
    <property type="entry name" value="Ketosamine-3-kinase"/>
    <property type="match status" value="1"/>
</dbReference>
<protein>
    <submittedName>
        <fullName evidence="3">Fructosamine-3-kinase</fullName>
    </submittedName>
</protein>
<sequence>MTGTGATSRTTTPDGRAALTKSLDDAPPLFFEREAAGLRALAAAGARVPEVLRVGDDSITVAWVEEGPGRSTASEEAFGRDLARLHATTGERYGAHDGEPTAYLGACPVDLTPTATWHESWVERRLVPLARRAVEAGRLDAATAVLAEGVTPERLGPVEAPTLVHGDLWGGNRLVDRAGASWLIDPCAQHGHREVDLAMMQLFGGFGGRAFAAYVEAAPLAPGWQERVAVYQTVPLLVHALLFGGGYGVQAGDALRAAVR</sequence>
<keyword evidence="1 3" id="KW-0418">Kinase</keyword>
<dbReference type="Proteomes" id="UP000219688">
    <property type="component" value="Unassembled WGS sequence"/>
</dbReference>
<reference evidence="4" key="1">
    <citation type="submission" date="2017-08" db="EMBL/GenBank/DDBJ databases">
        <authorList>
            <person name="Varghese N."/>
            <person name="Submissions S."/>
        </authorList>
    </citation>
    <scope>NUCLEOTIDE SEQUENCE [LARGE SCALE GENOMIC DNA]</scope>
    <source>
        <strain evidence="4">USBA17B2</strain>
    </source>
</reference>
<keyword evidence="4" id="KW-1185">Reference proteome</keyword>
<dbReference type="GO" id="GO:0016301">
    <property type="term" value="F:kinase activity"/>
    <property type="evidence" value="ECO:0007669"/>
    <property type="project" value="UniProtKB-UniRule"/>
</dbReference>
<dbReference type="STRING" id="1122622.GCA_000421185_00104"/>
<dbReference type="Gene3D" id="1.10.510.10">
    <property type="entry name" value="Transferase(Phosphotransferase) domain 1"/>
    <property type="match status" value="1"/>
</dbReference>
<proteinExistence type="inferred from homology"/>
<dbReference type="PANTHER" id="PTHR12149:SF8">
    <property type="entry name" value="PROTEIN-RIBULOSAMINE 3-KINASE"/>
    <property type="match status" value="1"/>
</dbReference>
<gene>
    <name evidence="3" type="ORF">SAMN05421879_10698</name>
</gene>
<name>A0A285VTF3_9MICO</name>
<evidence type="ECO:0000313" key="4">
    <source>
        <dbReference type="Proteomes" id="UP000219688"/>
    </source>
</evidence>
<feature type="region of interest" description="Disordered" evidence="2">
    <location>
        <begin position="1"/>
        <end position="21"/>
    </location>
</feature>
<accession>A0A285VTF3</accession>
<evidence type="ECO:0000256" key="2">
    <source>
        <dbReference type="SAM" id="MobiDB-lite"/>
    </source>
</evidence>
<dbReference type="PANTHER" id="PTHR12149">
    <property type="entry name" value="FRUCTOSAMINE 3 KINASE-RELATED PROTEIN"/>
    <property type="match status" value="1"/>
</dbReference>
<dbReference type="InterPro" id="IPR016477">
    <property type="entry name" value="Fructo-/Ketosamine-3-kinase"/>
</dbReference>